<keyword evidence="3 9" id="KW-0813">Transport</keyword>
<reference evidence="10 11" key="1">
    <citation type="journal article" date="2014" name="Mol. Biol. Evol.">
        <title>Massive expansion of Ubiquitination-related gene families within the Chlamydiae.</title>
        <authorList>
            <person name="Domman D."/>
            <person name="Collingro A."/>
            <person name="Lagkouvardos I."/>
            <person name="Gehre L."/>
            <person name="Weinmaier T."/>
            <person name="Rattei T."/>
            <person name="Subtil A."/>
            <person name="Horn M."/>
        </authorList>
    </citation>
    <scope>NUCLEOTIDE SEQUENCE [LARGE SCALE GENOMIC DNA]</scope>
    <source>
        <strain evidence="10 11">EI2</strain>
    </source>
</reference>
<feature type="transmembrane region" description="Helical" evidence="9">
    <location>
        <begin position="406"/>
        <end position="427"/>
    </location>
</feature>
<evidence type="ECO:0000256" key="6">
    <source>
        <dbReference type="ARBA" id="ARBA00022847"/>
    </source>
</evidence>
<organism evidence="10 11">
    <name type="scientific">Candidatus Protochlamydia amoebophila</name>
    <dbReference type="NCBI Taxonomy" id="362787"/>
    <lineage>
        <taxon>Bacteria</taxon>
        <taxon>Pseudomonadati</taxon>
        <taxon>Chlamydiota</taxon>
        <taxon>Chlamydiia</taxon>
        <taxon>Parachlamydiales</taxon>
        <taxon>Parachlamydiaceae</taxon>
        <taxon>Candidatus Protochlamydia</taxon>
    </lineage>
</organism>
<evidence type="ECO:0000256" key="8">
    <source>
        <dbReference type="ARBA" id="ARBA00023136"/>
    </source>
</evidence>
<dbReference type="PANTHER" id="PTHR30330:SF3">
    <property type="entry name" value="TRANSCRIPTIONAL REGULATOR, LRP FAMILY"/>
    <property type="match status" value="1"/>
</dbReference>
<evidence type="ECO:0000256" key="3">
    <source>
        <dbReference type="ARBA" id="ARBA00022448"/>
    </source>
</evidence>
<feature type="transmembrane region" description="Helical" evidence="9">
    <location>
        <begin position="220"/>
        <end position="243"/>
    </location>
</feature>
<evidence type="ECO:0000256" key="5">
    <source>
        <dbReference type="ARBA" id="ARBA00022692"/>
    </source>
</evidence>
<feature type="transmembrane region" description="Helical" evidence="9">
    <location>
        <begin position="194"/>
        <end position="213"/>
    </location>
</feature>
<dbReference type="GO" id="GO:0005283">
    <property type="term" value="F:amino acid:sodium symporter activity"/>
    <property type="evidence" value="ECO:0007669"/>
    <property type="project" value="InterPro"/>
</dbReference>
<evidence type="ECO:0000256" key="7">
    <source>
        <dbReference type="ARBA" id="ARBA00022989"/>
    </source>
</evidence>
<evidence type="ECO:0000313" key="11">
    <source>
        <dbReference type="Proteomes" id="UP000031465"/>
    </source>
</evidence>
<protein>
    <submittedName>
        <fullName evidence="10">Sodium/alanine symporter AgcS</fullName>
    </submittedName>
</protein>
<feature type="transmembrane region" description="Helical" evidence="9">
    <location>
        <begin position="20"/>
        <end position="41"/>
    </location>
</feature>
<dbReference type="FunFam" id="1.20.1740.10:FF:000004">
    <property type="entry name" value="Sodium:alanine symporter family protein"/>
    <property type="match status" value="1"/>
</dbReference>
<feature type="transmembrane region" description="Helical" evidence="9">
    <location>
        <begin position="249"/>
        <end position="276"/>
    </location>
</feature>
<keyword evidence="6 9" id="KW-0769">Symport</keyword>
<dbReference type="PATRIC" id="fig|362787.3.peg.1180"/>
<dbReference type="AlphaFoldDB" id="A0A0C1HAE5"/>
<evidence type="ECO:0000256" key="1">
    <source>
        <dbReference type="ARBA" id="ARBA00004651"/>
    </source>
</evidence>
<dbReference type="NCBIfam" id="TIGR00835">
    <property type="entry name" value="agcS"/>
    <property type="match status" value="1"/>
</dbReference>
<dbReference type="GO" id="GO:0005886">
    <property type="term" value="C:plasma membrane"/>
    <property type="evidence" value="ECO:0007669"/>
    <property type="project" value="UniProtKB-SubCell"/>
</dbReference>
<comment type="subcellular location">
    <subcellularLocation>
        <location evidence="1 9">Cell membrane</location>
        <topology evidence="1 9">Multi-pass membrane protein</topology>
    </subcellularLocation>
</comment>
<evidence type="ECO:0000256" key="9">
    <source>
        <dbReference type="RuleBase" id="RU363064"/>
    </source>
</evidence>
<feature type="transmembrane region" description="Helical" evidence="9">
    <location>
        <begin position="361"/>
        <end position="385"/>
    </location>
</feature>
<gene>
    <name evidence="10" type="primary">agcS</name>
    <name evidence="10" type="ORF">DB44_CX00030</name>
</gene>
<dbReference type="PRINTS" id="PR00175">
    <property type="entry name" value="NAALASMPORT"/>
</dbReference>
<dbReference type="Pfam" id="PF01235">
    <property type="entry name" value="Na_Ala_symp"/>
    <property type="match status" value="1"/>
</dbReference>
<feature type="transmembrane region" description="Helical" evidence="9">
    <location>
        <begin position="153"/>
        <end position="174"/>
    </location>
</feature>
<dbReference type="Gene3D" id="1.20.1740.10">
    <property type="entry name" value="Amino acid/polyamine transporter I"/>
    <property type="match status" value="1"/>
</dbReference>
<sequence length="470" mass="49912">MHKMPANIMTSIMNSLDIIYSWIWGAPLLVLLTGLGIYLTITLRGLQFRYLGYALRLVFGSQKAHPEAEGQGDISHFQSLMTALAATIGIGNIAGVATAITVGGLGALFWMWVTALLGMATKYAEAILAVKYRVTDEHGEMCGGPMYFIESGLGWKWLACSFAFFGAVAALGGGNMLQANSVADVMRTMFHVNPWWSGLIIAALTGFTIVGGIKSIGKVAGLLVPFMALFYIAGASIILAYHYDRIFDVIVAIITHAFTGQAAFGGFLGSTMLLALRVGVSRGLMTSEAGLGTASIAAAAAKTDLPGRQALVSMTGSFLATIIMCSVTGLVLGVTGVFGSLDEQGKLLNGASMTVAAFNSIFIGGGYIVTIGLVLFAFTTLLGWAYYGEKCVEYLFGIKSVPIYRVLFTLMIIPGAVLELDIVWKISDVFNGLMAFPNLIGLCALSSVVISETKLFLNVLKAEREAEKLS</sequence>
<evidence type="ECO:0000256" key="4">
    <source>
        <dbReference type="ARBA" id="ARBA00022475"/>
    </source>
</evidence>
<keyword evidence="7 9" id="KW-1133">Transmembrane helix</keyword>
<keyword evidence="4 9" id="KW-1003">Cell membrane</keyword>
<dbReference type="Proteomes" id="UP000031465">
    <property type="component" value="Unassembled WGS sequence"/>
</dbReference>
<evidence type="ECO:0000256" key="2">
    <source>
        <dbReference type="ARBA" id="ARBA00009261"/>
    </source>
</evidence>
<keyword evidence="5 9" id="KW-0812">Transmembrane</keyword>
<keyword evidence="8 9" id="KW-0472">Membrane</keyword>
<evidence type="ECO:0000313" key="10">
    <source>
        <dbReference type="EMBL" id="KIC71808.1"/>
    </source>
</evidence>
<comment type="similarity">
    <text evidence="2 9">Belongs to the alanine or glycine:cation symporter (AGCS) (TC 2.A.25) family.</text>
</comment>
<dbReference type="PANTHER" id="PTHR30330">
    <property type="entry name" value="AGSS FAMILY TRANSPORTER, SODIUM-ALANINE"/>
    <property type="match status" value="1"/>
</dbReference>
<dbReference type="EMBL" id="JSAN01000070">
    <property type="protein sequence ID" value="KIC71808.1"/>
    <property type="molecule type" value="Genomic_DNA"/>
</dbReference>
<dbReference type="PROSITE" id="PS00873">
    <property type="entry name" value="NA_ALANINE_SYMP"/>
    <property type="match status" value="1"/>
</dbReference>
<accession>A0A0C1HAE5</accession>
<proteinExistence type="inferred from homology"/>
<name>A0A0C1HAE5_9BACT</name>
<feature type="transmembrane region" description="Helical" evidence="9">
    <location>
        <begin position="318"/>
        <end position="341"/>
    </location>
</feature>
<dbReference type="InterPro" id="IPR001463">
    <property type="entry name" value="Na/Ala_symport"/>
</dbReference>
<feature type="transmembrane region" description="Helical" evidence="9">
    <location>
        <begin position="80"/>
        <end position="103"/>
    </location>
</feature>
<feature type="transmembrane region" description="Helical" evidence="9">
    <location>
        <begin position="439"/>
        <end position="460"/>
    </location>
</feature>
<comment type="caution">
    <text evidence="10">The sequence shown here is derived from an EMBL/GenBank/DDBJ whole genome shotgun (WGS) entry which is preliminary data.</text>
</comment>